<dbReference type="Proteomes" id="UP000887574">
    <property type="component" value="Unplaced"/>
</dbReference>
<accession>A0A915E0J3</accession>
<evidence type="ECO:0000313" key="1">
    <source>
        <dbReference type="Proteomes" id="UP000887574"/>
    </source>
</evidence>
<proteinExistence type="predicted"/>
<organism evidence="1 2">
    <name type="scientific">Ditylenchus dipsaci</name>
    <dbReference type="NCBI Taxonomy" id="166011"/>
    <lineage>
        <taxon>Eukaryota</taxon>
        <taxon>Metazoa</taxon>
        <taxon>Ecdysozoa</taxon>
        <taxon>Nematoda</taxon>
        <taxon>Chromadorea</taxon>
        <taxon>Rhabditida</taxon>
        <taxon>Tylenchina</taxon>
        <taxon>Tylenchomorpha</taxon>
        <taxon>Sphaerularioidea</taxon>
        <taxon>Anguinidae</taxon>
        <taxon>Anguininae</taxon>
        <taxon>Ditylenchus</taxon>
    </lineage>
</organism>
<dbReference type="WBParaSite" id="jg25172">
    <property type="protein sequence ID" value="jg25172"/>
    <property type="gene ID" value="jg25172"/>
</dbReference>
<dbReference type="AlphaFoldDB" id="A0A915E0J3"/>
<sequence>MPPAWWEGLVAGWRKGCYNYGRRCGLGPAGLEGELLAGGGCAGQPSRHGYCPLEAVSNNLGLVLAGGGTGLCFSITGIGGKKKLWKIFSSIYIQGSLQHPTHYFY</sequence>
<reference evidence="2" key="1">
    <citation type="submission" date="2022-11" db="UniProtKB">
        <authorList>
            <consortium name="WormBaseParasite"/>
        </authorList>
    </citation>
    <scope>IDENTIFICATION</scope>
</reference>
<evidence type="ECO:0000313" key="2">
    <source>
        <dbReference type="WBParaSite" id="jg25172"/>
    </source>
</evidence>
<keyword evidence="1" id="KW-1185">Reference proteome</keyword>
<protein>
    <submittedName>
        <fullName evidence="2">Uncharacterized protein</fullName>
    </submittedName>
</protein>
<name>A0A915E0J3_9BILA</name>